<sequence>MTVPRRPPSLIAAMAVFAAVVTALTPMTTLLLPEWFLPGAAVVAVVVAVGYGARWIHRGLALPAGIVAWLAILAWAYPGSILDGVITWGIRHVVAAAADQVVTGIAPVDVDPPLMFLLLAAIGFLAVLVDQLAVTIRLPILAAIPLICVFVMPQLAVPRGDHLAFAVPFALALIAMIAFSSRRLSRTRTRRIRGAGGIAIAVVAAIAALVIAPRVPVLPAADSGTFARPTSIDVSIDLGDDLRARSTEEVLRVRTDGIVAPYLRLATHTRFGETGWQIDGGASQPLEDGFDPTAGSGVVGEIESNDVRTWVSDVELDTEYLPLPGDAVSVTGAGDGWNAMLSSRTARSSSTTSQGERYRAESHPLAPTRAQFDASPWADEAGLGGTYTNSVTGEAIREALPDGATDVPDAVTEGAIGEAAREVTADDRTPYETALGLQEWLRSPRFTYSLETPVEDGFDGSDIAAIEQFLDARAGYCVHFASAFALMARSLDLPTRITVGYLPGDLTGRSIDDMSVYSVAANRLHAWPEVYFVGIGWTPFDPTPGVAQARNVVVETGGSGIDDPGPTAAPDDPDEEETSPSAEPAETDDATDDPAAVPLPGAASTATAALFALLGVLLLGAIPALVRLGIRTWRRNAARAGDAGVAWRELRATATDVGLGPSRAESPRAFGARLVRSGAAAEHVDPLVRAIEQRSFAPREAAGVDLALPLRRVARALAPRRLAARIGRALLPRSLWERPRDTDPPSA</sequence>
<evidence type="ECO:0000259" key="3">
    <source>
        <dbReference type="SMART" id="SM00460"/>
    </source>
</evidence>
<feature type="region of interest" description="Disordered" evidence="1">
    <location>
        <begin position="556"/>
        <end position="599"/>
    </location>
</feature>
<keyword evidence="5" id="KW-1185">Reference proteome</keyword>
<dbReference type="InterPro" id="IPR021878">
    <property type="entry name" value="TgpA_N"/>
</dbReference>
<feature type="transmembrane region" description="Helical" evidence="2">
    <location>
        <begin position="140"/>
        <end position="157"/>
    </location>
</feature>
<feature type="compositionally biased region" description="Low complexity" evidence="1">
    <location>
        <begin position="342"/>
        <end position="353"/>
    </location>
</feature>
<accession>A0A917DKP2</accession>
<proteinExistence type="predicted"/>
<evidence type="ECO:0000313" key="4">
    <source>
        <dbReference type="EMBL" id="GGD44584.1"/>
    </source>
</evidence>
<dbReference type="Proteomes" id="UP000633205">
    <property type="component" value="Unassembled WGS sequence"/>
</dbReference>
<keyword evidence="2" id="KW-1133">Transmembrane helix</keyword>
<organism evidence="4 5">
    <name type="scientific">Microbacterium faecale</name>
    <dbReference type="NCBI Taxonomy" id="1804630"/>
    <lineage>
        <taxon>Bacteria</taxon>
        <taxon>Bacillati</taxon>
        <taxon>Actinomycetota</taxon>
        <taxon>Actinomycetes</taxon>
        <taxon>Micrococcales</taxon>
        <taxon>Microbacteriaceae</taxon>
        <taxon>Microbacterium</taxon>
    </lineage>
</organism>
<dbReference type="Pfam" id="PF01841">
    <property type="entry name" value="Transglut_core"/>
    <property type="match status" value="1"/>
</dbReference>
<evidence type="ECO:0000256" key="1">
    <source>
        <dbReference type="SAM" id="MobiDB-lite"/>
    </source>
</evidence>
<dbReference type="SUPFAM" id="SSF54001">
    <property type="entry name" value="Cysteine proteinases"/>
    <property type="match status" value="1"/>
</dbReference>
<feature type="transmembrane region" description="Helical" evidence="2">
    <location>
        <begin position="163"/>
        <end position="180"/>
    </location>
</feature>
<dbReference type="AlphaFoldDB" id="A0A917DKP2"/>
<feature type="transmembrane region" description="Helical" evidence="2">
    <location>
        <begin position="608"/>
        <end position="630"/>
    </location>
</feature>
<reference evidence="4" key="1">
    <citation type="journal article" date="2014" name="Int. J. Syst. Evol. Microbiol.">
        <title>Complete genome sequence of Corynebacterium casei LMG S-19264T (=DSM 44701T), isolated from a smear-ripened cheese.</title>
        <authorList>
            <consortium name="US DOE Joint Genome Institute (JGI-PGF)"/>
            <person name="Walter F."/>
            <person name="Albersmeier A."/>
            <person name="Kalinowski J."/>
            <person name="Ruckert C."/>
        </authorList>
    </citation>
    <scope>NUCLEOTIDE SEQUENCE</scope>
    <source>
        <strain evidence="4">CGMCC 1.15152</strain>
    </source>
</reference>
<evidence type="ECO:0000256" key="2">
    <source>
        <dbReference type="SAM" id="Phobius"/>
    </source>
</evidence>
<feature type="transmembrane region" description="Helical" evidence="2">
    <location>
        <begin position="192"/>
        <end position="212"/>
    </location>
</feature>
<feature type="transmembrane region" description="Helical" evidence="2">
    <location>
        <begin position="9"/>
        <end position="29"/>
    </location>
</feature>
<evidence type="ECO:0000313" key="5">
    <source>
        <dbReference type="Proteomes" id="UP000633205"/>
    </source>
</evidence>
<reference evidence="4" key="2">
    <citation type="submission" date="2020-09" db="EMBL/GenBank/DDBJ databases">
        <authorList>
            <person name="Sun Q."/>
            <person name="Zhou Y."/>
        </authorList>
    </citation>
    <scope>NUCLEOTIDE SEQUENCE</scope>
    <source>
        <strain evidence="4">CGMCC 1.15152</strain>
    </source>
</reference>
<dbReference type="Pfam" id="PF11992">
    <property type="entry name" value="TgpA_N"/>
    <property type="match status" value="1"/>
</dbReference>
<dbReference type="InterPro" id="IPR052901">
    <property type="entry name" value="Bact_TGase-like"/>
</dbReference>
<dbReference type="PANTHER" id="PTHR42736:SF1">
    <property type="entry name" value="PROTEIN-GLUTAMINE GAMMA-GLUTAMYLTRANSFERASE"/>
    <property type="match status" value="1"/>
</dbReference>
<dbReference type="PANTHER" id="PTHR42736">
    <property type="entry name" value="PROTEIN-GLUTAMINE GAMMA-GLUTAMYLTRANSFERASE"/>
    <property type="match status" value="1"/>
</dbReference>
<dbReference type="Gene3D" id="3.10.620.30">
    <property type="match status" value="1"/>
</dbReference>
<keyword evidence="2" id="KW-0472">Membrane</keyword>
<dbReference type="EMBL" id="BMHO01000002">
    <property type="protein sequence ID" value="GGD44584.1"/>
    <property type="molecule type" value="Genomic_DNA"/>
</dbReference>
<protein>
    <submittedName>
        <fullName evidence="4">Transglutaminase</fullName>
    </submittedName>
</protein>
<feature type="transmembrane region" description="Helical" evidence="2">
    <location>
        <begin position="60"/>
        <end position="78"/>
    </location>
</feature>
<feature type="transmembrane region" description="Helical" evidence="2">
    <location>
        <begin position="114"/>
        <end position="133"/>
    </location>
</feature>
<feature type="domain" description="Transglutaminase-like" evidence="3">
    <location>
        <begin position="469"/>
        <end position="544"/>
    </location>
</feature>
<name>A0A917DKP2_9MICO</name>
<feature type="transmembrane region" description="Helical" evidence="2">
    <location>
        <begin position="35"/>
        <end position="53"/>
    </location>
</feature>
<dbReference type="InterPro" id="IPR002931">
    <property type="entry name" value="Transglutaminase-like"/>
</dbReference>
<comment type="caution">
    <text evidence="4">The sequence shown here is derived from an EMBL/GenBank/DDBJ whole genome shotgun (WGS) entry which is preliminary data.</text>
</comment>
<feature type="region of interest" description="Disordered" evidence="1">
    <location>
        <begin position="342"/>
        <end position="365"/>
    </location>
</feature>
<dbReference type="InterPro" id="IPR038765">
    <property type="entry name" value="Papain-like_cys_pep_sf"/>
</dbReference>
<dbReference type="RefSeq" id="WP_188712960.1">
    <property type="nucleotide sequence ID" value="NZ_BMHO01000002.1"/>
</dbReference>
<dbReference type="SMART" id="SM00460">
    <property type="entry name" value="TGc"/>
    <property type="match status" value="1"/>
</dbReference>
<gene>
    <name evidence="4" type="ORF">GCM10010915_27260</name>
</gene>
<keyword evidence="2" id="KW-0812">Transmembrane</keyword>